<dbReference type="OrthoDB" id="2338at2759"/>
<comment type="caution">
    <text evidence="4">The sequence shown here is derived from an EMBL/GenBank/DDBJ whole genome shotgun (WGS) entry which is preliminary data.</text>
</comment>
<dbReference type="InterPro" id="IPR029058">
    <property type="entry name" value="AB_hydrolase_fold"/>
</dbReference>
<evidence type="ECO:0000313" key="4">
    <source>
        <dbReference type="EMBL" id="CAE7329318.1"/>
    </source>
</evidence>
<evidence type="ECO:0000256" key="1">
    <source>
        <dbReference type="ARBA" id="ARBA00022801"/>
    </source>
</evidence>
<dbReference type="GO" id="GO:0016787">
    <property type="term" value="F:hydrolase activity"/>
    <property type="evidence" value="ECO:0007669"/>
    <property type="project" value="UniProtKB-KW"/>
</dbReference>
<dbReference type="Pfam" id="PF20434">
    <property type="entry name" value="BD-FAE"/>
    <property type="match status" value="1"/>
</dbReference>
<accession>A0A812NRY7</accession>
<feature type="signal peptide" evidence="2">
    <location>
        <begin position="1"/>
        <end position="20"/>
    </location>
</feature>
<gene>
    <name evidence="4" type="primary">ICMEL2</name>
    <name evidence="4" type="ORF">SNAT2548_LOCUS17238</name>
</gene>
<feature type="domain" description="BD-FAE-like" evidence="3">
    <location>
        <begin position="72"/>
        <end position="171"/>
    </location>
</feature>
<sequence length="342" mass="37041">MRPGWGILLGVFLAWRRLDPAGFCGRRDGLRAAALLTLPPEVARGISSGKPQVFKYGRQAEQVAELWLPSGKPKGVVVLIHGGFWLAQYGKDLMTDLARDVVQRDYAALNLEYRRVGSPTWKDANSTLSDVSAGLGLLESGRLPLDGALPFAVVGHSAGGHLALWSQLQAANSSPAAAVVSTGGVLDLCYADSEELGGGAGAVQRFLSYRDTYSLRREVSPIDMLPPCRVNSLRGSEAQRGVAPQARIGLVHGSVDDVVPPEQSIRFLVSATCAGIPCELHLIKQEGHYEVLNPKSKSWQSTMDFVREAFAAAPQRKLRGAMAATKREEFRDETVIRSRLQE</sequence>
<evidence type="ECO:0000259" key="3">
    <source>
        <dbReference type="Pfam" id="PF20434"/>
    </source>
</evidence>
<dbReference type="InterPro" id="IPR049492">
    <property type="entry name" value="BD-FAE-like_dom"/>
</dbReference>
<dbReference type="InterPro" id="IPR050300">
    <property type="entry name" value="GDXG_lipolytic_enzyme"/>
</dbReference>
<feature type="chain" id="PRO_5032279904" evidence="2">
    <location>
        <begin position="21"/>
        <end position="342"/>
    </location>
</feature>
<dbReference type="PANTHER" id="PTHR48081">
    <property type="entry name" value="AB HYDROLASE SUPERFAMILY PROTEIN C4A8.06C"/>
    <property type="match status" value="1"/>
</dbReference>
<reference evidence="4" key="1">
    <citation type="submission" date="2021-02" db="EMBL/GenBank/DDBJ databases">
        <authorList>
            <person name="Dougan E. K."/>
            <person name="Rhodes N."/>
            <person name="Thang M."/>
            <person name="Chan C."/>
        </authorList>
    </citation>
    <scope>NUCLEOTIDE SEQUENCE</scope>
</reference>
<keyword evidence="5" id="KW-1185">Reference proteome</keyword>
<dbReference type="Gene3D" id="3.40.50.1820">
    <property type="entry name" value="alpha/beta hydrolase"/>
    <property type="match status" value="1"/>
</dbReference>
<keyword evidence="2" id="KW-0732">Signal</keyword>
<keyword evidence="1" id="KW-0378">Hydrolase</keyword>
<dbReference type="AlphaFoldDB" id="A0A812NRY7"/>
<proteinExistence type="predicted"/>
<organism evidence="4 5">
    <name type="scientific">Symbiodinium natans</name>
    <dbReference type="NCBI Taxonomy" id="878477"/>
    <lineage>
        <taxon>Eukaryota</taxon>
        <taxon>Sar</taxon>
        <taxon>Alveolata</taxon>
        <taxon>Dinophyceae</taxon>
        <taxon>Suessiales</taxon>
        <taxon>Symbiodiniaceae</taxon>
        <taxon>Symbiodinium</taxon>
    </lineage>
</organism>
<name>A0A812NRY7_9DINO</name>
<evidence type="ECO:0000313" key="5">
    <source>
        <dbReference type="Proteomes" id="UP000604046"/>
    </source>
</evidence>
<dbReference type="Proteomes" id="UP000604046">
    <property type="component" value="Unassembled WGS sequence"/>
</dbReference>
<dbReference type="SUPFAM" id="SSF53474">
    <property type="entry name" value="alpha/beta-Hydrolases"/>
    <property type="match status" value="1"/>
</dbReference>
<dbReference type="EMBL" id="CAJNDS010002104">
    <property type="protein sequence ID" value="CAE7329318.1"/>
    <property type="molecule type" value="Genomic_DNA"/>
</dbReference>
<protein>
    <submittedName>
        <fullName evidence="4">ICMEL2 protein</fullName>
    </submittedName>
</protein>
<evidence type="ECO:0000256" key="2">
    <source>
        <dbReference type="SAM" id="SignalP"/>
    </source>
</evidence>